<dbReference type="InterPro" id="IPR016047">
    <property type="entry name" value="M23ase_b-sheet_dom"/>
</dbReference>
<gene>
    <name evidence="4" type="ORF">AYY17_00125</name>
</gene>
<dbReference type="PROSITE" id="PS51257">
    <property type="entry name" value="PROKAR_LIPOPROTEIN"/>
    <property type="match status" value="1"/>
</dbReference>
<protein>
    <recommendedName>
        <fullName evidence="3">M23ase beta-sheet core domain-containing protein</fullName>
    </recommendedName>
</protein>
<dbReference type="PANTHER" id="PTHR21666">
    <property type="entry name" value="PEPTIDASE-RELATED"/>
    <property type="match status" value="1"/>
</dbReference>
<evidence type="ECO:0000256" key="2">
    <source>
        <dbReference type="SAM" id="SignalP"/>
    </source>
</evidence>
<name>A0A1B8HPF8_9GAMM</name>
<dbReference type="CDD" id="cd12797">
    <property type="entry name" value="M23_peptidase"/>
    <property type="match status" value="1"/>
</dbReference>
<organism evidence="4 5">
    <name type="scientific">Morganella psychrotolerans</name>
    <dbReference type="NCBI Taxonomy" id="368603"/>
    <lineage>
        <taxon>Bacteria</taxon>
        <taxon>Pseudomonadati</taxon>
        <taxon>Pseudomonadota</taxon>
        <taxon>Gammaproteobacteria</taxon>
        <taxon>Enterobacterales</taxon>
        <taxon>Morganellaceae</taxon>
        <taxon>Morganella</taxon>
    </lineage>
</organism>
<dbReference type="EMBL" id="LZEX01000001">
    <property type="protein sequence ID" value="OBU11208.1"/>
    <property type="molecule type" value="Genomic_DNA"/>
</dbReference>
<dbReference type="RefSeq" id="WP_067420298.1">
    <property type="nucleotide sequence ID" value="NZ_LZEX01000001.1"/>
</dbReference>
<dbReference type="Pfam" id="PF01551">
    <property type="entry name" value="Peptidase_M23"/>
    <property type="match status" value="1"/>
</dbReference>
<dbReference type="AlphaFoldDB" id="A0A1B8HPF8"/>
<dbReference type="InterPro" id="IPR050570">
    <property type="entry name" value="Cell_wall_metabolism_enzyme"/>
</dbReference>
<feature type="signal peptide" evidence="2">
    <location>
        <begin position="1"/>
        <end position="27"/>
    </location>
</feature>
<dbReference type="STRING" id="368603.AYY16_03990"/>
<evidence type="ECO:0000256" key="1">
    <source>
        <dbReference type="ARBA" id="ARBA00038420"/>
    </source>
</evidence>
<evidence type="ECO:0000259" key="3">
    <source>
        <dbReference type="Pfam" id="PF01551"/>
    </source>
</evidence>
<feature type="domain" description="M23ase beta-sheet core" evidence="3">
    <location>
        <begin position="60"/>
        <end position="152"/>
    </location>
</feature>
<evidence type="ECO:0000313" key="5">
    <source>
        <dbReference type="Proteomes" id="UP000092247"/>
    </source>
</evidence>
<accession>A0A1B8HPF8</accession>
<dbReference type="PANTHER" id="PTHR21666:SF263">
    <property type="entry name" value="MUREIN HYDROLASE ACTIVATOR NLPD"/>
    <property type="match status" value="1"/>
</dbReference>
<feature type="chain" id="PRO_5008609915" description="M23ase beta-sheet core domain-containing protein" evidence="2">
    <location>
        <begin position="28"/>
        <end position="158"/>
    </location>
</feature>
<dbReference type="GO" id="GO:0004222">
    <property type="term" value="F:metalloendopeptidase activity"/>
    <property type="evidence" value="ECO:0007669"/>
    <property type="project" value="TreeGrafter"/>
</dbReference>
<comment type="similarity">
    <text evidence="1">Belongs to the E.coli NlpD/Haemophilus LppB family.</text>
</comment>
<sequence length="158" mass="16846">MKKLTAAVVFAPVFVLLSACTIPVEKAATTECDAATAAKTTGQFQWPLKGNIVDNFTTLKAITIAGEKGKPVLSAADGDVVYVGNALKGYGNLIIISHDEVYRTAYGHNDKILVKEGDKVKTGQQIATVGNTDAKQSLLHFEVRKNGHAVDPCLYLAK</sequence>
<keyword evidence="2" id="KW-0732">Signal</keyword>
<dbReference type="Gene3D" id="2.70.70.10">
    <property type="entry name" value="Glucose Permease (Domain IIA)"/>
    <property type="match status" value="1"/>
</dbReference>
<dbReference type="InterPro" id="IPR011055">
    <property type="entry name" value="Dup_hybrid_motif"/>
</dbReference>
<proteinExistence type="inferred from homology"/>
<dbReference type="SUPFAM" id="SSF51261">
    <property type="entry name" value="Duplicated hybrid motif"/>
    <property type="match status" value="1"/>
</dbReference>
<comment type="caution">
    <text evidence="4">The sequence shown here is derived from an EMBL/GenBank/DDBJ whole genome shotgun (WGS) entry which is preliminary data.</text>
</comment>
<reference evidence="4 5" key="1">
    <citation type="submission" date="2016-06" db="EMBL/GenBank/DDBJ databases">
        <authorList>
            <person name="Kjaerup R.B."/>
            <person name="Dalgaard T.S."/>
            <person name="Juul-Madsen H.R."/>
        </authorList>
    </citation>
    <scope>NUCLEOTIDE SEQUENCE [LARGE SCALE GENOMIC DNA]</scope>
    <source>
        <strain evidence="4 5">GCSL-Mp3</strain>
    </source>
</reference>
<evidence type="ECO:0000313" key="4">
    <source>
        <dbReference type="EMBL" id="OBU11208.1"/>
    </source>
</evidence>
<dbReference type="Proteomes" id="UP000092247">
    <property type="component" value="Unassembled WGS sequence"/>
</dbReference>